<name>A0A9X3XD81_9BACT</name>
<evidence type="ECO:0000313" key="1">
    <source>
        <dbReference type="EMBL" id="MDC3987235.1"/>
    </source>
</evidence>
<dbReference type="EMBL" id="JAGTJJ010000049">
    <property type="protein sequence ID" value="MDC3987235.1"/>
    <property type="molecule type" value="Genomic_DNA"/>
</dbReference>
<accession>A0A9X3XD81</accession>
<keyword evidence="2" id="KW-1185">Reference proteome</keyword>
<gene>
    <name evidence="1" type="ORF">KEG57_42600</name>
</gene>
<comment type="caution">
    <text evidence="1">The sequence shown here is derived from an EMBL/GenBank/DDBJ whole genome shotgun (WGS) entry which is preliminary data.</text>
</comment>
<reference evidence="1 2" key="1">
    <citation type="submission" date="2021-04" db="EMBL/GenBank/DDBJ databases">
        <title>Genome analysis of Polyangium sp.</title>
        <authorList>
            <person name="Li Y."/>
            <person name="Wang J."/>
        </authorList>
    </citation>
    <scope>NUCLEOTIDE SEQUENCE [LARGE SCALE GENOMIC DNA]</scope>
    <source>
        <strain evidence="1 2">SDU14</strain>
    </source>
</reference>
<organism evidence="1 2">
    <name type="scientific">Polyangium jinanense</name>
    <dbReference type="NCBI Taxonomy" id="2829994"/>
    <lineage>
        <taxon>Bacteria</taxon>
        <taxon>Pseudomonadati</taxon>
        <taxon>Myxococcota</taxon>
        <taxon>Polyangia</taxon>
        <taxon>Polyangiales</taxon>
        <taxon>Polyangiaceae</taxon>
        <taxon>Polyangium</taxon>
    </lineage>
</organism>
<proteinExistence type="predicted"/>
<sequence length="669" mass="75144">MAAVEPMALPPDFNPETLMRSTSTEVGTFHETRLAARLAAQLLAHGAVQDIELSERILVAVLRCQERDERDPHYGNFYWMREDEVVEDLNAVEFVLEALIPMMLQHGDRLSSVMHDRVLESVRLGLEEIRRLDVLVAYTNIAVLDILNTCLGGELLGETAIAERGYDKLVYWIAFTNRSGHPFEYNSPTYTSITLRALKQLADLVQHRDTRVRARAMAARLALSVALHLHAGTGRWAGPHSRAYHSTVVCETPPEIELVQSWIAEGIVPPWIQAVLEGLPAVFQVSETAERDRGFSFTTYQTPTFALGVASQLYQVQSNVCLLHYQRPGATRPGVLYTRYILDDKWFGDFYHATDRTKRRNLLDEGLFWGVQRENQAIGLYTPANMTEGKSAKACLIWLDRAQVDELWVGEQRVESLPVLVSPGQVIVVGSGDVYMAVRPLTQTPLGRETPLELVERDGDLVLESYNYRGPFKQFWEMHWPGFFYEGRPICCFYLEVAERHAYPDGRAFGRQVLRGTVEETLGPPFTYAAAGERVYRVAYQRDGQALGLEVELMAWKLKRRWTEAGEIGWPMLEAPSARQTNTGRVELGEASLVCGPEAAWLWASPESGRWVAGYLGLTPAPLTLTTPQGQVEVTEMGTGTVVWDQGQVTVEATGEPVVKVSLHRDDRQ</sequence>
<dbReference type="Proteomes" id="UP001151081">
    <property type="component" value="Unassembled WGS sequence"/>
</dbReference>
<protein>
    <submittedName>
        <fullName evidence="1">Uncharacterized protein</fullName>
    </submittedName>
</protein>
<evidence type="ECO:0000313" key="2">
    <source>
        <dbReference type="Proteomes" id="UP001151081"/>
    </source>
</evidence>
<dbReference type="RefSeq" id="WP_272421938.1">
    <property type="nucleotide sequence ID" value="NZ_JAGTJJ010000049.1"/>
</dbReference>
<dbReference type="AlphaFoldDB" id="A0A9X3XD81"/>